<dbReference type="Gene3D" id="3.40.50.300">
    <property type="entry name" value="P-loop containing nucleotide triphosphate hydrolases"/>
    <property type="match status" value="1"/>
</dbReference>
<dbReference type="EMBL" id="JAUEPP010000004">
    <property type="protein sequence ID" value="KAK3345473.1"/>
    <property type="molecule type" value="Genomic_DNA"/>
</dbReference>
<comment type="caution">
    <text evidence="1">The sequence shown here is derived from an EMBL/GenBank/DDBJ whole genome shotgun (WGS) entry which is preliminary data.</text>
</comment>
<reference evidence="1" key="1">
    <citation type="journal article" date="2023" name="Mol. Phylogenet. Evol.">
        <title>Genome-scale phylogeny and comparative genomics of the fungal order Sordariales.</title>
        <authorList>
            <person name="Hensen N."/>
            <person name="Bonometti L."/>
            <person name="Westerberg I."/>
            <person name="Brannstrom I.O."/>
            <person name="Guillou S."/>
            <person name="Cros-Aarteil S."/>
            <person name="Calhoun S."/>
            <person name="Haridas S."/>
            <person name="Kuo A."/>
            <person name="Mondo S."/>
            <person name="Pangilinan J."/>
            <person name="Riley R."/>
            <person name="LaButti K."/>
            <person name="Andreopoulos B."/>
            <person name="Lipzen A."/>
            <person name="Chen C."/>
            <person name="Yan M."/>
            <person name="Daum C."/>
            <person name="Ng V."/>
            <person name="Clum A."/>
            <person name="Steindorff A."/>
            <person name="Ohm R.A."/>
            <person name="Martin F."/>
            <person name="Silar P."/>
            <person name="Natvig D.O."/>
            <person name="Lalanne C."/>
            <person name="Gautier V."/>
            <person name="Ament-Velasquez S.L."/>
            <person name="Kruys A."/>
            <person name="Hutchinson M.I."/>
            <person name="Powell A.J."/>
            <person name="Barry K."/>
            <person name="Miller A.N."/>
            <person name="Grigoriev I.V."/>
            <person name="Debuchy R."/>
            <person name="Gladieux P."/>
            <person name="Hiltunen Thoren M."/>
            <person name="Johannesson H."/>
        </authorList>
    </citation>
    <scope>NUCLEOTIDE SEQUENCE</scope>
    <source>
        <strain evidence="1">CBS 560.94</strain>
    </source>
</reference>
<keyword evidence="2" id="KW-1185">Reference proteome</keyword>
<dbReference type="RefSeq" id="XP_062682086.1">
    <property type="nucleotide sequence ID" value="XM_062829632.1"/>
</dbReference>
<protein>
    <recommendedName>
        <fullName evidence="3">Helicase ATP-binding domain-containing protein</fullName>
    </recommendedName>
</protein>
<evidence type="ECO:0000313" key="1">
    <source>
        <dbReference type="EMBL" id="KAK3345473.1"/>
    </source>
</evidence>
<organism evidence="1 2">
    <name type="scientific">Neurospora tetraspora</name>
    <dbReference type="NCBI Taxonomy" id="94610"/>
    <lineage>
        <taxon>Eukaryota</taxon>
        <taxon>Fungi</taxon>
        <taxon>Dikarya</taxon>
        <taxon>Ascomycota</taxon>
        <taxon>Pezizomycotina</taxon>
        <taxon>Sordariomycetes</taxon>
        <taxon>Sordariomycetidae</taxon>
        <taxon>Sordariales</taxon>
        <taxon>Sordariaceae</taxon>
        <taxon>Neurospora</taxon>
    </lineage>
</organism>
<reference evidence="1" key="2">
    <citation type="submission" date="2023-06" db="EMBL/GenBank/DDBJ databases">
        <authorList>
            <consortium name="Lawrence Berkeley National Laboratory"/>
            <person name="Haridas S."/>
            <person name="Hensen N."/>
            <person name="Bonometti L."/>
            <person name="Westerberg I."/>
            <person name="Brannstrom I.O."/>
            <person name="Guillou S."/>
            <person name="Cros-Aarteil S."/>
            <person name="Calhoun S."/>
            <person name="Kuo A."/>
            <person name="Mondo S."/>
            <person name="Pangilinan J."/>
            <person name="Riley R."/>
            <person name="Labutti K."/>
            <person name="Andreopoulos B."/>
            <person name="Lipzen A."/>
            <person name="Chen C."/>
            <person name="Yanf M."/>
            <person name="Daum C."/>
            <person name="Ng V."/>
            <person name="Clum A."/>
            <person name="Steindorff A."/>
            <person name="Ohm R."/>
            <person name="Martin F."/>
            <person name="Silar P."/>
            <person name="Natvig D."/>
            <person name="Lalanne C."/>
            <person name="Gautier V."/>
            <person name="Ament-Velasquez S.L."/>
            <person name="Kruys A."/>
            <person name="Hutchinson M.I."/>
            <person name="Powell A.J."/>
            <person name="Barry K."/>
            <person name="Miller A.N."/>
            <person name="Grigoriev I.V."/>
            <person name="Debuchy R."/>
            <person name="Gladieux P."/>
            <person name="Thoren M.H."/>
            <person name="Johannesson H."/>
        </authorList>
    </citation>
    <scope>NUCLEOTIDE SEQUENCE</scope>
    <source>
        <strain evidence="1">CBS 560.94</strain>
    </source>
</reference>
<name>A0AAE0MSB2_9PEZI</name>
<dbReference type="GeneID" id="87866786"/>
<evidence type="ECO:0000313" key="2">
    <source>
        <dbReference type="Proteomes" id="UP001278500"/>
    </source>
</evidence>
<dbReference type="SUPFAM" id="SSF52540">
    <property type="entry name" value="P-loop containing nucleoside triphosphate hydrolases"/>
    <property type="match status" value="1"/>
</dbReference>
<sequence length="205" mass="22634">MHGGLNGYNMLRSPLRGVLLASEVGTGKTLIYGTVLLMEYYRLKALEANKQPVKAYPSIIVMPSSLVAQTFAELHNTFHDLRFYVWYDTAGGVSTSDPRRERTLTQATFDALMDDCIRNRHSSETAQVVVIAAHTTVTSRWAKQSTDFSRLAFNERIASPQPEAPSPAKRKADRCAPGCVPRLDDLPGIAYVSDELFNVVPSISA</sequence>
<dbReference type="AlphaFoldDB" id="A0AAE0MSB2"/>
<dbReference type="InterPro" id="IPR027417">
    <property type="entry name" value="P-loop_NTPase"/>
</dbReference>
<proteinExistence type="predicted"/>
<accession>A0AAE0MSB2</accession>
<dbReference type="Proteomes" id="UP001278500">
    <property type="component" value="Unassembled WGS sequence"/>
</dbReference>
<gene>
    <name evidence="1" type="ORF">B0H65DRAFT_549171</name>
</gene>
<evidence type="ECO:0008006" key="3">
    <source>
        <dbReference type="Google" id="ProtNLM"/>
    </source>
</evidence>